<accession>A0AAP2D757</accession>
<dbReference type="InterPro" id="IPR032186">
    <property type="entry name" value="DUF5018"/>
</dbReference>
<dbReference type="AlphaFoldDB" id="A0AAP2D757"/>
<proteinExistence type="predicted"/>
<organism evidence="2 3">
    <name type="scientific">Dawidia soli</name>
    <dbReference type="NCBI Taxonomy" id="2782352"/>
    <lineage>
        <taxon>Bacteria</taxon>
        <taxon>Pseudomonadati</taxon>
        <taxon>Bacteroidota</taxon>
        <taxon>Cytophagia</taxon>
        <taxon>Cytophagales</taxon>
        <taxon>Chryseotaleaceae</taxon>
        <taxon>Dawidia</taxon>
    </lineage>
</organism>
<evidence type="ECO:0000313" key="3">
    <source>
        <dbReference type="Proteomes" id="UP001319180"/>
    </source>
</evidence>
<dbReference type="Gene3D" id="2.60.40.2340">
    <property type="match status" value="1"/>
</dbReference>
<evidence type="ECO:0000259" key="1">
    <source>
        <dbReference type="Pfam" id="PF16410"/>
    </source>
</evidence>
<comment type="caution">
    <text evidence="2">The sequence shown here is derived from an EMBL/GenBank/DDBJ whole genome shotgun (WGS) entry which is preliminary data.</text>
</comment>
<dbReference type="SUPFAM" id="SSF81296">
    <property type="entry name" value="E set domains"/>
    <property type="match status" value="1"/>
</dbReference>
<dbReference type="CDD" id="cd00102">
    <property type="entry name" value="IPT"/>
    <property type="match status" value="1"/>
</dbReference>
<dbReference type="Pfam" id="PF16410">
    <property type="entry name" value="DUF5018"/>
    <property type="match status" value="1"/>
</dbReference>
<keyword evidence="3" id="KW-1185">Reference proteome</keyword>
<dbReference type="RefSeq" id="WP_254089863.1">
    <property type="nucleotide sequence ID" value="NZ_JAHESC010000010.1"/>
</dbReference>
<name>A0AAP2D757_9BACT</name>
<dbReference type="InterPro" id="IPR014756">
    <property type="entry name" value="Ig_E-set"/>
</dbReference>
<dbReference type="Proteomes" id="UP001319180">
    <property type="component" value="Unassembled WGS sequence"/>
</dbReference>
<dbReference type="EMBL" id="JAHESC010000010">
    <property type="protein sequence ID" value="MBT1686626.1"/>
    <property type="molecule type" value="Genomic_DNA"/>
</dbReference>
<gene>
    <name evidence="2" type="ORF">KK078_08670</name>
</gene>
<evidence type="ECO:0000313" key="2">
    <source>
        <dbReference type="EMBL" id="MBT1686626.1"/>
    </source>
</evidence>
<dbReference type="InterPro" id="IPR013783">
    <property type="entry name" value="Ig-like_fold"/>
</dbReference>
<protein>
    <submittedName>
        <fullName evidence="2">DUF5018 domain-containing protein</fullName>
    </submittedName>
</protein>
<dbReference type="Gene3D" id="2.60.40.10">
    <property type="entry name" value="Immunoglobulins"/>
    <property type="match status" value="1"/>
</dbReference>
<sequence>MAASCSDDDSDPTVVKSSAKAITSFKFAAPAATGTITESDKKIAVSVPAGTNVTELVPTIVVSEKATVSPNTGEKQNFTNAVTYTVTAEDGSKQAYVVTVTVAAAEKFTVSGISATEIEGGEEFFLEGTNFAAASASEIKLTNIDSKEFVTIKAADKSTATRLYFTAAEDLEVGEYAIVVTSSGKSEEVEFTLTILPKLPKITGLSALKVENGDHITITGKNFSAEGNTVSMWDENGFGSSKEIVSESTTSIEFIVEAISGRRYHVEVKNANGDVVEAADMVVVGTLPEVTSINKTTFARGEQIVLTGQGLKVDGISPFLYFMPDAIENDFRQGIGKVNDAGTEITYTIPTGWAADSYELSIDFDDTTIKKFRIVIQ</sequence>
<feature type="domain" description="DUF5018" evidence="1">
    <location>
        <begin position="15"/>
        <end position="178"/>
    </location>
</feature>
<reference evidence="2 3" key="1">
    <citation type="submission" date="2021-05" db="EMBL/GenBank/DDBJ databases">
        <title>A Polyphasic approach of four new species of the genus Ohtaekwangia: Ohtaekwangia histidinii sp. nov., Ohtaekwangia cretensis sp. nov., Ohtaekwangia indiensis sp. nov., Ohtaekwangia reichenbachii sp. nov. from diverse environment.</title>
        <authorList>
            <person name="Octaviana S."/>
        </authorList>
    </citation>
    <scope>NUCLEOTIDE SEQUENCE [LARGE SCALE GENOMIC DNA]</scope>
    <source>
        <strain evidence="2 3">PWU37</strain>
    </source>
</reference>